<proteinExistence type="predicted"/>
<name>A0A0N5AM21_9BILA</name>
<keyword evidence="2" id="KW-1185">Reference proteome</keyword>
<accession>A0A0N5AM21</accession>
<evidence type="ECO:0000313" key="3">
    <source>
        <dbReference type="WBParaSite" id="SMUV_0000561201-mRNA-1"/>
    </source>
</evidence>
<dbReference type="WBParaSite" id="SMUV_0000561201-mRNA-1">
    <property type="protein sequence ID" value="SMUV_0000561201-mRNA-1"/>
    <property type="gene ID" value="SMUV_0000561201"/>
</dbReference>
<dbReference type="AlphaFoldDB" id="A0A0N5AM21"/>
<keyword evidence="1" id="KW-0812">Transmembrane</keyword>
<feature type="transmembrane region" description="Helical" evidence="1">
    <location>
        <begin position="85"/>
        <end position="110"/>
    </location>
</feature>
<evidence type="ECO:0000313" key="2">
    <source>
        <dbReference type="Proteomes" id="UP000046393"/>
    </source>
</evidence>
<keyword evidence="1" id="KW-1133">Transmembrane helix</keyword>
<protein>
    <submittedName>
        <fullName evidence="3">SCP domain-containing protein</fullName>
    </submittedName>
</protein>
<evidence type="ECO:0000256" key="1">
    <source>
        <dbReference type="SAM" id="Phobius"/>
    </source>
</evidence>
<reference evidence="3" key="1">
    <citation type="submission" date="2017-02" db="UniProtKB">
        <authorList>
            <consortium name="WormBaseParasite"/>
        </authorList>
    </citation>
    <scope>IDENTIFICATION</scope>
</reference>
<keyword evidence="1" id="KW-0472">Membrane</keyword>
<dbReference type="Proteomes" id="UP000046393">
    <property type="component" value="Unplaced"/>
</dbReference>
<organism evidence="2 3">
    <name type="scientific">Syphacia muris</name>
    <dbReference type="NCBI Taxonomy" id="451379"/>
    <lineage>
        <taxon>Eukaryota</taxon>
        <taxon>Metazoa</taxon>
        <taxon>Ecdysozoa</taxon>
        <taxon>Nematoda</taxon>
        <taxon>Chromadorea</taxon>
        <taxon>Rhabditida</taxon>
        <taxon>Spirurina</taxon>
        <taxon>Oxyuridomorpha</taxon>
        <taxon>Oxyuroidea</taxon>
        <taxon>Oxyuridae</taxon>
        <taxon>Syphacia</taxon>
    </lineage>
</organism>
<sequence>MDGWTDGRIDNRWWWMKEWKEDLWMWSRKKGLEIGLKRRGECEAFGGVEENIRYGNRQNWCAVEAGCFATTQCHVSCIIMKRAQYFIFVFCMNFCAMRLCLQVGVCQWLLRILAIAMFQ</sequence>